<organism evidence="6 7">
    <name type="scientific">Nitrospira japonica</name>
    <dbReference type="NCBI Taxonomy" id="1325564"/>
    <lineage>
        <taxon>Bacteria</taxon>
        <taxon>Pseudomonadati</taxon>
        <taxon>Nitrospirota</taxon>
        <taxon>Nitrospiria</taxon>
        <taxon>Nitrospirales</taxon>
        <taxon>Nitrospiraceae</taxon>
        <taxon>Nitrospira</taxon>
    </lineage>
</organism>
<dbReference type="FunFam" id="3.40.640.10:FF:000089">
    <property type="entry name" value="Aminotransferase, DegT/DnrJ/EryC1/StrS family"/>
    <property type="match status" value="1"/>
</dbReference>
<dbReference type="InterPro" id="IPR015424">
    <property type="entry name" value="PyrdxlP-dep_Trfase"/>
</dbReference>
<evidence type="ECO:0000313" key="6">
    <source>
        <dbReference type="EMBL" id="SLM50329.1"/>
    </source>
</evidence>
<dbReference type="SUPFAM" id="SSF53383">
    <property type="entry name" value="PLP-dependent transferases"/>
    <property type="match status" value="1"/>
</dbReference>
<feature type="modified residue" description="N6-(pyridoxal phosphate)lysine" evidence="4">
    <location>
        <position position="187"/>
    </location>
</feature>
<reference evidence="6 7" key="1">
    <citation type="submission" date="2017-03" db="EMBL/GenBank/DDBJ databases">
        <authorList>
            <person name="Afonso C.L."/>
            <person name="Miller P.J."/>
            <person name="Scott M.A."/>
            <person name="Spackman E."/>
            <person name="Goraichik I."/>
            <person name="Dimitrov K.M."/>
            <person name="Suarez D.L."/>
            <person name="Swayne D.E."/>
        </authorList>
    </citation>
    <scope>NUCLEOTIDE SEQUENCE [LARGE SCALE GENOMIC DNA]</scope>
    <source>
        <strain evidence="6">Genome sequencing of Nitrospira japonica strain NJ11</strain>
    </source>
</reference>
<dbReference type="Gene3D" id="3.40.640.10">
    <property type="entry name" value="Type I PLP-dependent aspartate aminotransferase-like (Major domain)"/>
    <property type="match status" value="1"/>
</dbReference>
<dbReference type="PANTHER" id="PTHR30244:SF36">
    <property type="entry name" value="3-OXO-GLUCOSE-6-PHOSPHATE:GLUTAMATE AMINOTRANSFERASE"/>
    <property type="match status" value="1"/>
</dbReference>
<dbReference type="EMBL" id="LT828648">
    <property type="protein sequence ID" value="SLM50329.1"/>
    <property type="molecule type" value="Genomic_DNA"/>
</dbReference>
<dbReference type="Pfam" id="PF01041">
    <property type="entry name" value="DegT_DnrJ_EryC1"/>
    <property type="match status" value="1"/>
</dbReference>
<dbReference type="OrthoDB" id="9810913at2"/>
<evidence type="ECO:0000256" key="4">
    <source>
        <dbReference type="PIRSR" id="PIRSR000390-2"/>
    </source>
</evidence>
<dbReference type="GO" id="GO:0008483">
    <property type="term" value="F:transaminase activity"/>
    <property type="evidence" value="ECO:0007669"/>
    <property type="project" value="TreeGrafter"/>
</dbReference>
<name>A0A1W1IBR9_9BACT</name>
<dbReference type="PANTHER" id="PTHR30244">
    <property type="entry name" value="TRANSAMINASE"/>
    <property type="match status" value="1"/>
</dbReference>
<evidence type="ECO:0000313" key="7">
    <source>
        <dbReference type="Proteomes" id="UP000192042"/>
    </source>
</evidence>
<evidence type="ECO:0000256" key="2">
    <source>
        <dbReference type="ARBA" id="ARBA00037999"/>
    </source>
</evidence>
<dbReference type="KEGG" id="nja:NSJP_4162"/>
<dbReference type="RefSeq" id="WP_080888448.1">
    <property type="nucleotide sequence ID" value="NZ_LT828648.1"/>
</dbReference>
<keyword evidence="7" id="KW-1185">Reference proteome</keyword>
<protein>
    <submittedName>
        <fullName evidence="6">Pleiotropic regulatory protein</fullName>
    </submittedName>
</protein>
<comment type="similarity">
    <text evidence="2 5">Belongs to the DegT/DnrJ/EryC1 family.</text>
</comment>
<evidence type="ECO:0000256" key="3">
    <source>
        <dbReference type="PIRSR" id="PIRSR000390-1"/>
    </source>
</evidence>
<dbReference type="InterPro" id="IPR015421">
    <property type="entry name" value="PyrdxlP-dep_Trfase_major"/>
</dbReference>
<dbReference type="GO" id="GO:0030170">
    <property type="term" value="F:pyridoxal phosphate binding"/>
    <property type="evidence" value="ECO:0007669"/>
    <property type="project" value="UniProtKB-ARBA"/>
</dbReference>
<dbReference type="PIRSF" id="PIRSF000390">
    <property type="entry name" value="PLP_StrS"/>
    <property type="match status" value="1"/>
</dbReference>
<feature type="active site" description="Proton acceptor" evidence="3">
    <location>
        <position position="187"/>
    </location>
</feature>
<sequence length="379" mass="41687">MGVPLLDLAAHHAPLQKEIMAVLEQVVRSQAFILGPEVAKLEERVASYCQAKAAIGVSSGTDALLISLMALGVGPGDEVVTTPYSFFATAGAVVRLGAKPVFVDIEPRSFNIHPDKIERAVTAKTKALIPVHLYGQSADMAPIMDLAGRRKLAVIEDAAQAIGTEYKDGRRAGSIGTVGCLSFFPSKNLGCLGDAGMVVTNDADLAERLRVLRVHGSKPKYYHKLIGGNFRIDTIQAAVLNVKLNYLDGWTKRRQENAQRYETLFRQTGLPERGAVTLPEAVYRASGKSHYHIYNQFVLRVERRDDLIAHLKQKGIGAEIYYPVPFHLQECFRYLGYKEGDFPESERAAKDTIAIPIYPELTAEQQAEVVEGIGSFYKK</sequence>
<gene>
    <name evidence="6" type="primary">degT</name>
    <name evidence="6" type="ORF">NSJP_4162</name>
</gene>
<dbReference type="Proteomes" id="UP000192042">
    <property type="component" value="Chromosome I"/>
</dbReference>
<dbReference type="STRING" id="1325564.NSJP_4162"/>
<keyword evidence="1 4" id="KW-0663">Pyridoxal phosphate</keyword>
<evidence type="ECO:0000256" key="1">
    <source>
        <dbReference type="ARBA" id="ARBA00022898"/>
    </source>
</evidence>
<proteinExistence type="inferred from homology"/>
<evidence type="ECO:0000256" key="5">
    <source>
        <dbReference type="RuleBase" id="RU004508"/>
    </source>
</evidence>
<dbReference type="InterPro" id="IPR015422">
    <property type="entry name" value="PyrdxlP-dep_Trfase_small"/>
</dbReference>
<accession>A0A1W1IBR9</accession>
<dbReference type="AlphaFoldDB" id="A0A1W1IBR9"/>
<dbReference type="Gene3D" id="3.90.1150.10">
    <property type="entry name" value="Aspartate Aminotransferase, domain 1"/>
    <property type="match status" value="1"/>
</dbReference>
<dbReference type="GO" id="GO:0000271">
    <property type="term" value="P:polysaccharide biosynthetic process"/>
    <property type="evidence" value="ECO:0007669"/>
    <property type="project" value="TreeGrafter"/>
</dbReference>
<dbReference type="CDD" id="cd00616">
    <property type="entry name" value="AHBA_syn"/>
    <property type="match status" value="1"/>
</dbReference>
<dbReference type="InterPro" id="IPR000653">
    <property type="entry name" value="DegT/StrS_aminotransferase"/>
</dbReference>